<dbReference type="PROSITE" id="PS51819">
    <property type="entry name" value="VOC"/>
    <property type="match status" value="1"/>
</dbReference>
<evidence type="ECO:0000256" key="4">
    <source>
        <dbReference type="ARBA" id="ARBA00012081"/>
    </source>
</evidence>
<dbReference type="EC" id="4.4.1.5" evidence="4"/>
<dbReference type="eggNOG" id="COG0346">
    <property type="taxonomic scope" value="Bacteria"/>
</dbReference>
<evidence type="ECO:0000256" key="11">
    <source>
        <dbReference type="ARBA" id="ARBA00032460"/>
    </source>
</evidence>
<evidence type="ECO:0000256" key="13">
    <source>
        <dbReference type="PIRSR" id="PIRSR604361-1"/>
    </source>
</evidence>
<dbReference type="GO" id="GO:0004462">
    <property type="term" value="F:lactoylglutathione lyase activity"/>
    <property type="evidence" value="ECO:0007669"/>
    <property type="project" value="UniProtKB-EC"/>
</dbReference>
<keyword evidence="5" id="KW-0533">Nickel</keyword>
<evidence type="ECO:0000313" key="17">
    <source>
        <dbReference type="EMBL" id="ABE57581.1"/>
    </source>
</evidence>
<evidence type="ECO:0000256" key="5">
    <source>
        <dbReference type="ARBA" id="ARBA00022596"/>
    </source>
</evidence>
<sequence length="205" mass="23514">MPPGNFIECPHLPSQPDTDSHPRDQEDAMSFQGEQYPGVQTPSAETQGFRFNHTMLRMKDPERSLAFYSRVFGMRVLRKLDFPEMQFSLYFLANVDDNDAVPEDTAERNVYTFSQKGILELTHNWGTEDQEGFAYHDGNAEPQGFGHICFSVPDLPAAVAWFDANQVEFKKRPDEGKMKDVVFVKDPDGYWLEVVQPERSRELGQ</sequence>
<dbReference type="PANTHER" id="PTHR10374">
    <property type="entry name" value="LACTOYLGLUTATHIONE LYASE GLYOXALASE I"/>
    <property type="match status" value="1"/>
</dbReference>
<name>Q1R127_CHRI1</name>
<dbReference type="InterPro" id="IPR004361">
    <property type="entry name" value="Glyoxalase_1"/>
</dbReference>
<dbReference type="InterPro" id="IPR029068">
    <property type="entry name" value="Glyas_Bleomycin-R_OHBP_Dase"/>
</dbReference>
<feature type="binding site" evidence="14">
    <location>
        <position position="147"/>
    </location>
    <ligand>
        <name>Zn(2+)</name>
        <dbReference type="ChEBI" id="CHEBI:29105"/>
        <note>ligand shared between dimeric partners</note>
    </ligand>
</feature>
<dbReference type="InterPro" id="IPR037523">
    <property type="entry name" value="VOC_core"/>
</dbReference>
<comment type="similarity">
    <text evidence="3">Belongs to the glyoxalase I family.</text>
</comment>
<comment type="cofactor">
    <cofactor evidence="1">
        <name>Ni(2+)</name>
        <dbReference type="ChEBI" id="CHEBI:49786"/>
    </cofactor>
</comment>
<accession>Q1R127</accession>
<keyword evidence="6 14" id="KW-0479">Metal-binding</keyword>
<evidence type="ECO:0000259" key="16">
    <source>
        <dbReference type="PROSITE" id="PS51819"/>
    </source>
</evidence>
<feature type="binding site" evidence="14">
    <location>
        <position position="193"/>
    </location>
    <ligand>
        <name>Zn(2+)</name>
        <dbReference type="ChEBI" id="CHEBI:29105"/>
        <note>ligand shared between dimeric partners</note>
    </ligand>
</feature>
<evidence type="ECO:0000256" key="7">
    <source>
        <dbReference type="ARBA" id="ARBA00022833"/>
    </source>
</evidence>
<evidence type="ECO:0000256" key="9">
    <source>
        <dbReference type="ARBA" id="ARBA00030291"/>
    </source>
</evidence>
<dbReference type="STRING" id="290398.Csal_0217"/>
<dbReference type="PANTHER" id="PTHR10374:SF30">
    <property type="entry name" value="LACTOYLGLUTATHIONE LYASE"/>
    <property type="match status" value="1"/>
</dbReference>
<proteinExistence type="inferred from homology"/>
<organism evidence="17 18">
    <name type="scientific">Chromohalobacter israelensis (strain ATCC BAA-138 / DSM 3043 / CIP 106854 / NCIMB 13768 / 1H11)</name>
    <name type="common">Chromohalobacter salexigens</name>
    <dbReference type="NCBI Taxonomy" id="290398"/>
    <lineage>
        <taxon>Bacteria</taxon>
        <taxon>Pseudomonadati</taxon>
        <taxon>Pseudomonadota</taxon>
        <taxon>Gammaproteobacteria</taxon>
        <taxon>Oceanospirillales</taxon>
        <taxon>Halomonadaceae</taxon>
        <taxon>Chromohalobacter</taxon>
    </lineage>
</organism>
<feature type="domain" description="VOC" evidence="16">
    <location>
        <begin position="50"/>
        <end position="197"/>
    </location>
</feature>
<feature type="region of interest" description="Disordered" evidence="15">
    <location>
        <begin position="1"/>
        <end position="27"/>
    </location>
</feature>
<reference evidence="17 18" key="1">
    <citation type="journal article" date="2011" name="Stand. Genomic Sci.">
        <title>Complete genome sequence of the halophilic and highly halotolerant Chromohalobacter salexigens type strain (1H11(T)).</title>
        <authorList>
            <person name="Copeland A."/>
            <person name="O'Connor K."/>
            <person name="Lucas S."/>
            <person name="Lapidus A."/>
            <person name="Berry K.W."/>
            <person name="Detter J.C."/>
            <person name="Del Rio T.G."/>
            <person name="Hammon N."/>
            <person name="Dalin E."/>
            <person name="Tice H."/>
            <person name="Pitluck S."/>
            <person name="Bruce D."/>
            <person name="Goodwin L."/>
            <person name="Han C."/>
            <person name="Tapia R."/>
            <person name="Saunders E."/>
            <person name="Schmutz J."/>
            <person name="Brettin T."/>
            <person name="Larimer F."/>
            <person name="Land M."/>
            <person name="Hauser L."/>
            <person name="Vargas C."/>
            <person name="Nieto J.J."/>
            <person name="Kyrpides N.C."/>
            <person name="Ivanova N."/>
            <person name="Goker M."/>
            <person name="Klenk H.P."/>
            <person name="Csonka L.N."/>
            <person name="Woyke T."/>
        </authorList>
    </citation>
    <scope>NUCLEOTIDE SEQUENCE [LARGE SCALE GENOMIC DNA]</scope>
    <source>
        <strain evidence="18">ATCC BAA-138 / DSM 3043 / CIP 106854 / NCIMB 13768 / 1H11</strain>
    </source>
</reference>
<feature type="active site" description="Proton donor/acceptor" evidence="13">
    <location>
        <position position="193"/>
    </location>
</feature>
<dbReference type="HOGENOM" id="CLU_046006_1_1_6"/>
<dbReference type="Pfam" id="PF00903">
    <property type="entry name" value="Glyoxalase"/>
    <property type="match status" value="1"/>
</dbReference>
<evidence type="ECO:0000256" key="12">
    <source>
        <dbReference type="ARBA" id="ARBA00033298"/>
    </source>
</evidence>
<dbReference type="NCBIfam" id="TIGR00068">
    <property type="entry name" value="glyox_I"/>
    <property type="match status" value="1"/>
</dbReference>
<evidence type="ECO:0000256" key="10">
    <source>
        <dbReference type="ARBA" id="ARBA00030892"/>
    </source>
</evidence>
<dbReference type="SUPFAM" id="SSF54593">
    <property type="entry name" value="Glyoxalase/Bleomycin resistance protein/Dihydroxybiphenyl dioxygenase"/>
    <property type="match status" value="1"/>
</dbReference>
<dbReference type="PROSITE" id="PS00935">
    <property type="entry name" value="GLYOXALASE_I_2"/>
    <property type="match status" value="1"/>
</dbReference>
<evidence type="ECO:0000256" key="1">
    <source>
        <dbReference type="ARBA" id="ARBA00001967"/>
    </source>
</evidence>
<evidence type="ECO:0000256" key="2">
    <source>
        <dbReference type="ARBA" id="ARBA00005008"/>
    </source>
</evidence>
<keyword evidence="7 14" id="KW-0862">Zinc</keyword>
<keyword evidence="8 17" id="KW-0456">Lyase</keyword>
<keyword evidence="18" id="KW-1185">Reference proteome</keyword>
<dbReference type="InterPro" id="IPR018146">
    <property type="entry name" value="Glyoxalase_1_CS"/>
</dbReference>
<dbReference type="AlphaFoldDB" id="Q1R127"/>
<evidence type="ECO:0000256" key="8">
    <source>
        <dbReference type="ARBA" id="ARBA00023239"/>
    </source>
</evidence>
<evidence type="ECO:0000256" key="15">
    <source>
        <dbReference type="SAM" id="MobiDB-lite"/>
    </source>
</evidence>
<dbReference type="KEGG" id="csa:Csal_0217"/>
<dbReference type="GO" id="GO:0046872">
    <property type="term" value="F:metal ion binding"/>
    <property type="evidence" value="ECO:0007669"/>
    <property type="project" value="UniProtKB-KW"/>
</dbReference>
<feature type="binding site" evidence="14">
    <location>
        <position position="120"/>
    </location>
    <ligand>
        <name>Zn(2+)</name>
        <dbReference type="ChEBI" id="CHEBI:29105"/>
        <note>ligand shared between dimeric partners</note>
    </ligand>
</feature>
<evidence type="ECO:0000256" key="3">
    <source>
        <dbReference type="ARBA" id="ARBA00010363"/>
    </source>
</evidence>
<comment type="cofactor">
    <cofactor evidence="14">
        <name>Zn(2+)</name>
        <dbReference type="ChEBI" id="CHEBI:29105"/>
    </cofactor>
    <text evidence="14">Binds 1 zinc ion per subunit. In the homodimer, two zinc ions are bound between subunits.</text>
</comment>
<dbReference type="CDD" id="cd07233">
    <property type="entry name" value="GlxI_Zn"/>
    <property type="match status" value="1"/>
</dbReference>
<gene>
    <name evidence="17" type="ordered locus">Csal_0217</name>
</gene>
<evidence type="ECO:0000313" key="18">
    <source>
        <dbReference type="Proteomes" id="UP000000239"/>
    </source>
</evidence>
<dbReference type="Gene3D" id="3.10.180.10">
    <property type="entry name" value="2,3-Dihydroxybiphenyl 1,2-Dioxygenase, domain 1"/>
    <property type="match status" value="1"/>
</dbReference>
<dbReference type="UniPathway" id="UPA00619">
    <property type="reaction ID" value="UER00675"/>
</dbReference>
<protein>
    <recommendedName>
        <fullName evidence="4">lactoylglutathione lyase</fullName>
        <ecNumber evidence="4">4.4.1.5</ecNumber>
    </recommendedName>
    <alternativeName>
        <fullName evidence="10">Aldoketomutase</fullName>
    </alternativeName>
    <alternativeName>
        <fullName evidence="9">Ketone-aldehyde mutase</fullName>
    </alternativeName>
    <alternativeName>
        <fullName evidence="11">Methylglyoxalase</fullName>
    </alternativeName>
    <alternativeName>
        <fullName evidence="12">S-D-lactoylglutathione methylglyoxal lyase</fullName>
    </alternativeName>
</protein>
<dbReference type="EMBL" id="CP000285">
    <property type="protein sequence ID" value="ABE57581.1"/>
    <property type="molecule type" value="Genomic_DNA"/>
</dbReference>
<comment type="pathway">
    <text evidence="2">Secondary metabolite metabolism; methylglyoxal degradation; (R)-lactate from methylglyoxal: step 1/2.</text>
</comment>
<dbReference type="Proteomes" id="UP000000239">
    <property type="component" value="Chromosome"/>
</dbReference>
<dbReference type="InterPro" id="IPR004360">
    <property type="entry name" value="Glyas_Fos-R_dOase_dom"/>
</dbReference>
<evidence type="ECO:0000256" key="14">
    <source>
        <dbReference type="PIRSR" id="PIRSR604361-3"/>
    </source>
</evidence>
<evidence type="ECO:0000256" key="6">
    <source>
        <dbReference type="ARBA" id="ARBA00022723"/>
    </source>
</evidence>